<evidence type="ECO:0000259" key="7">
    <source>
        <dbReference type="Pfam" id="PF00535"/>
    </source>
</evidence>
<keyword evidence="3" id="KW-1003">Cell membrane</keyword>
<dbReference type="RefSeq" id="WP_192779684.1">
    <property type="nucleotide sequence ID" value="NZ_BAAASY010000005.1"/>
</dbReference>
<keyword evidence="9" id="KW-1185">Reference proteome</keyword>
<dbReference type="GO" id="GO:0047355">
    <property type="term" value="F:CDP-glycerol glycerophosphotransferase activity"/>
    <property type="evidence" value="ECO:0007669"/>
    <property type="project" value="UniProtKB-EC"/>
</dbReference>
<gene>
    <name evidence="8" type="ORF">H4W81_008266</name>
</gene>
<keyword evidence="5" id="KW-0777">Teichoic acid biosynthesis</keyword>
<dbReference type="InterPro" id="IPR043149">
    <property type="entry name" value="TagF_N"/>
</dbReference>
<dbReference type="PANTHER" id="PTHR37316:SF3">
    <property type="entry name" value="TEICHOIC ACID GLYCEROL-PHOSPHATE TRANSFERASE"/>
    <property type="match status" value="1"/>
</dbReference>
<feature type="domain" description="Glycosyltransferase 2-like" evidence="7">
    <location>
        <begin position="6"/>
        <end position="166"/>
    </location>
</feature>
<dbReference type="Pfam" id="PF04464">
    <property type="entry name" value="Glyphos_transf"/>
    <property type="match status" value="1"/>
</dbReference>
<evidence type="ECO:0000256" key="4">
    <source>
        <dbReference type="ARBA" id="ARBA00022679"/>
    </source>
</evidence>
<dbReference type="Gene3D" id="3.40.50.12580">
    <property type="match status" value="1"/>
</dbReference>
<proteinExistence type="inferred from homology"/>
<dbReference type="EMBL" id="JADBEF010000001">
    <property type="protein sequence ID" value="MBE1565487.1"/>
    <property type="molecule type" value="Genomic_DNA"/>
</dbReference>
<accession>A0ABR9KTX4</accession>
<comment type="similarity">
    <text evidence="2">Belongs to the CDP-glycerol glycerophosphotransferase family.</text>
</comment>
<evidence type="ECO:0000256" key="6">
    <source>
        <dbReference type="ARBA" id="ARBA00023136"/>
    </source>
</evidence>
<sequence>MSAILSVVVPFYNVEHYLDECLESIATQTLSDLEVFLVDDGSTDNSAVIAKAWVERDGRFRLIQQENRGPGLARNTGLDRIGGTYLAFADGDDIVRRGAYAALVESLESSGSDLACGGVRRLSSGQEVPSSLHDKALPPAEKRTHLRHHPQLLRDRTVWNKVYRRSFWESRGFRFPAGIYEDVALAVAAHVHAGAVDVVDDVVYLWRRRERGRGEPSTTQNREELPNLLARFEALGELRSVVSAHLPELLPELDAQVLETDLKMAVEAVTSMEQDEREVALDRIQTFLAAADLRLLKSLPVGDRLKLYLARHRRVDELCEVFALERDDLPTVKAVRKGLLRPRLYLTYPFFGDSKVKVPIDLYEVDEELELQAKVDRVAWESGRLTIEGHAYIDRLEMAAPESAKIEVELRNAKTNDAIPLAIERVARPDVTAKAGHAAVCYDWSGFTTRIDCGEGLLRKPGNWDLWVTVESHGLKRVNRVPGPVHGYLDVWMDNELRLRVPPKGGQRFQIRVNTPVARVERVVAGASGFELSCRIGSRPGSTAEVTVRGAGDLRFPVELDAEGAFDVVIPYESLLRHPRGDAPTWEIVVAGGGASSRLAGSDGLAARWIAPSGAELALECTRHGFLYATWRDARPVVDELEWDEGGGLVLSGEHARDARPSRLVVRRRRSTATRSVPLVWRGARFHARLPVAALPSQGGELPLATGLWDVLMEVEDGAVPLRVGHATLGTLSEWHVAGSHTFSVTSQEGDTLAVRSRVALGPGERGKYAQRVLREGTAARPLKRDLVLFHSYEGRQYSCNPRAVFEELRRRDVGAELVWVSRDGQFAPPEGAEVVMKGSRRHHEVRSSAGLVVSNWSQRDLEAKPDGQLYLQTWHGTPLKKLGYDLKVTPFRRAESFRWIKNDVPLWDFLVSPSAFATGIMRRAYDYRGEVLEVGYPRNDLFRAADRDERAAAVRRSLGIEPGKKVVLYAPTWRDDQHVSAGKRLFHLELDLERARQALGEDHVILVRAHYLVTDRPSFPKGNFAIDVTHYPDIAELYLISDVLVTDYSSAMFDYANTGRPMIFFAYDLQNYRDDARGFYLDFEATVPGPILEESDQVIEAIAGLPETADAFAGRYASFLRTYCPHDDGKATRRVVDRILSTGIL</sequence>
<evidence type="ECO:0000256" key="1">
    <source>
        <dbReference type="ARBA" id="ARBA00004202"/>
    </source>
</evidence>
<evidence type="ECO:0000256" key="5">
    <source>
        <dbReference type="ARBA" id="ARBA00022944"/>
    </source>
</evidence>
<dbReference type="EC" id="2.7.8.12" evidence="8"/>
<name>A0ABR9KTX4_9ACTN</name>
<dbReference type="InterPro" id="IPR051612">
    <property type="entry name" value="Teichoic_Acid_Biosynth"/>
</dbReference>
<dbReference type="Proteomes" id="UP000661607">
    <property type="component" value="Unassembled WGS sequence"/>
</dbReference>
<dbReference type="Gene3D" id="3.90.550.10">
    <property type="entry name" value="Spore Coat Polysaccharide Biosynthesis Protein SpsA, Chain A"/>
    <property type="match status" value="1"/>
</dbReference>
<dbReference type="InterPro" id="IPR029044">
    <property type="entry name" value="Nucleotide-diphossugar_trans"/>
</dbReference>
<dbReference type="Gene3D" id="3.40.50.11820">
    <property type="match status" value="1"/>
</dbReference>
<dbReference type="SUPFAM" id="SSF53448">
    <property type="entry name" value="Nucleotide-diphospho-sugar transferases"/>
    <property type="match status" value="1"/>
</dbReference>
<dbReference type="CDD" id="cd00761">
    <property type="entry name" value="Glyco_tranf_GTA_type"/>
    <property type="match status" value="1"/>
</dbReference>
<dbReference type="Pfam" id="PF00535">
    <property type="entry name" value="Glycos_transf_2"/>
    <property type="match status" value="1"/>
</dbReference>
<evidence type="ECO:0000313" key="8">
    <source>
        <dbReference type="EMBL" id="MBE1565487.1"/>
    </source>
</evidence>
<protein>
    <submittedName>
        <fullName evidence="8">CDP-glycerol glycerophosphotransferase</fullName>
        <ecNumber evidence="8">2.7.8.12</ecNumber>
    </submittedName>
</protein>
<organism evidence="8 9">
    <name type="scientific">Nonomuraea africana</name>
    <dbReference type="NCBI Taxonomy" id="46171"/>
    <lineage>
        <taxon>Bacteria</taxon>
        <taxon>Bacillati</taxon>
        <taxon>Actinomycetota</taxon>
        <taxon>Actinomycetes</taxon>
        <taxon>Streptosporangiales</taxon>
        <taxon>Streptosporangiaceae</taxon>
        <taxon>Nonomuraea</taxon>
    </lineage>
</organism>
<comment type="subcellular location">
    <subcellularLocation>
        <location evidence="1">Cell membrane</location>
        <topology evidence="1">Peripheral membrane protein</topology>
    </subcellularLocation>
</comment>
<evidence type="ECO:0000313" key="9">
    <source>
        <dbReference type="Proteomes" id="UP000661607"/>
    </source>
</evidence>
<dbReference type="InterPro" id="IPR007554">
    <property type="entry name" value="Glycerophosphate_synth"/>
</dbReference>
<dbReference type="PANTHER" id="PTHR37316">
    <property type="entry name" value="TEICHOIC ACID GLYCEROL-PHOSPHATE PRIMASE"/>
    <property type="match status" value="1"/>
</dbReference>
<dbReference type="SUPFAM" id="SSF53756">
    <property type="entry name" value="UDP-Glycosyltransferase/glycogen phosphorylase"/>
    <property type="match status" value="1"/>
</dbReference>
<evidence type="ECO:0000256" key="2">
    <source>
        <dbReference type="ARBA" id="ARBA00010488"/>
    </source>
</evidence>
<reference evidence="8 9" key="1">
    <citation type="submission" date="2020-10" db="EMBL/GenBank/DDBJ databases">
        <title>Sequencing the genomes of 1000 actinobacteria strains.</title>
        <authorList>
            <person name="Klenk H.-P."/>
        </authorList>
    </citation>
    <scope>NUCLEOTIDE SEQUENCE [LARGE SCALE GENOMIC DNA]</scope>
    <source>
        <strain evidence="8 9">DSM 43748</strain>
    </source>
</reference>
<keyword evidence="4 8" id="KW-0808">Transferase</keyword>
<comment type="caution">
    <text evidence="8">The sequence shown here is derived from an EMBL/GenBank/DDBJ whole genome shotgun (WGS) entry which is preliminary data.</text>
</comment>
<dbReference type="InterPro" id="IPR043148">
    <property type="entry name" value="TagF_C"/>
</dbReference>
<dbReference type="InterPro" id="IPR001173">
    <property type="entry name" value="Glyco_trans_2-like"/>
</dbReference>
<evidence type="ECO:0000256" key="3">
    <source>
        <dbReference type="ARBA" id="ARBA00022475"/>
    </source>
</evidence>
<keyword evidence="6" id="KW-0472">Membrane</keyword>